<dbReference type="SUPFAM" id="SSF48452">
    <property type="entry name" value="TPR-like"/>
    <property type="match status" value="1"/>
</dbReference>
<dbReference type="InterPro" id="IPR001387">
    <property type="entry name" value="Cro/C1-type_HTH"/>
</dbReference>
<evidence type="ECO:0000259" key="1">
    <source>
        <dbReference type="PROSITE" id="PS50943"/>
    </source>
</evidence>
<dbReference type="CDD" id="cd00093">
    <property type="entry name" value="HTH_XRE"/>
    <property type="match status" value="1"/>
</dbReference>
<dbReference type="PROSITE" id="PS50943">
    <property type="entry name" value="HTH_CROC1"/>
    <property type="match status" value="1"/>
</dbReference>
<keyword evidence="3" id="KW-1185">Reference proteome</keyword>
<dbReference type="SMART" id="SM00530">
    <property type="entry name" value="HTH_XRE"/>
    <property type="match status" value="1"/>
</dbReference>
<gene>
    <name evidence="2" type="ORF">LX15_001639</name>
</gene>
<accession>A0ABT1HR07</accession>
<dbReference type="InterPro" id="IPR010982">
    <property type="entry name" value="Lambda_DNA-bd_dom_sf"/>
</dbReference>
<organism evidence="2 3">
    <name type="scientific">Streptoalloteichus tenebrarius (strain ATCC 17920 / DSM 40477 / JCM 4838 / CBS 697.72 / NBRC 16177 / NCIMB 11028 / NRRL B-12390 / A12253. 1 / ISP 5477)</name>
    <name type="common">Streptomyces tenebrarius</name>
    <dbReference type="NCBI Taxonomy" id="1933"/>
    <lineage>
        <taxon>Bacteria</taxon>
        <taxon>Bacillati</taxon>
        <taxon>Actinomycetota</taxon>
        <taxon>Actinomycetes</taxon>
        <taxon>Pseudonocardiales</taxon>
        <taxon>Pseudonocardiaceae</taxon>
        <taxon>Streptoalloteichus</taxon>
    </lineage>
</organism>
<dbReference type="SUPFAM" id="SSF47413">
    <property type="entry name" value="lambda repressor-like DNA-binding domains"/>
    <property type="match status" value="1"/>
</dbReference>
<feature type="domain" description="HTH cro/C1-type" evidence="1">
    <location>
        <begin position="11"/>
        <end position="50"/>
    </location>
</feature>
<reference evidence="2 3" key="1">
    <citation type="submission" date="2022-06" db="EMBL/GenBank/DDBJ databases">
        <title>Genomic Encyclopedia of Archaeal and Bacterial Type Strains, Phase II (KMG-II): from individual species to whole genera.</title>
        <authorList>
            <person name="Goeker M."/>
        </authorList>
    </citation>
    <scope>NUCLEOTIDE SEQUENCE [LARGE SCALE GENOMIC DNA]</scope>
    <source>
        <strain evidence="2 3">DSM 40477</strain>
    </source>
</reference>
<proteinExistence type="predicted"/>
<evidence type="ECO:0000313" key="3">
    <source>
        <dbReference type="Proteomes" id="UP001205311"/>
    </source>
</evidence>
<sequence>MRCMETFGQALRRLRQQAGLSQAELSRATKWSQSQISRAESGNSIPDETTTRLLDTVLQAGGLLLTLQQHDRRGVLMPPERAERAPDLVLPIDEPWSVSDVARRLHRTDVGPQTLEQLRGTVENLCCEYPWRDPATLRGEAKVWLEYTAKLLDSRVTFREHRELLVAAGWLTLLIGCLEYDMGLKRPAEISRNAAFQLGRETGHGEIIAWSHELSAWFALTQDRLRSVPSYARAGQQAAPHASVAVQLAAQAAKAHARMGDHDQVQKMLDEGFRLLDKHDRPSRPENHFVIDPTKWDFYAMDCYRLVGEHKKAAEHAHEVIHLAQRPDGTERSPMRALEARLTLAIIALREGDLEAAQSWTEDALSTDRRSVMSLALLTGEMVSELRQRHDKDPAAAALLDHLLTARRALPPA</sequence>
<protein>
    <submittedName>
        <fullName evidence="2">Helix-turn-helix domain-containing protein</fullName>
    </submittedName>
</protein>
<name>A0ABT1HR07_STRSD</name>
<dbReference type="Pfam" id="PF13560">
    <property type="entry name" value="HTH_31"/>
    <property type="match status" value="1"/>
</dbReference>
<dbReference type="Gene3D" id="1.10.260.40">
    <property type="entry name" value="lambda repressor-like DNA-binding domains"/>
    <property type="match status" value="1"/>
</dbReference>
<dbReference type="EMBL" id="JAMTCP010000006">
    <property type="protein sequence ID" value="MCP2257952.1"/>
    <property type="molecule type" value="Genomic_DNA"/>
</dbReference>
<dbReference type="InterPro" id="IPR011990">
    <property type="entry name" value="TPR-like_helical_dom_sf"/>
</dbReference>
<dbReference type="Gene3D" id="1.25.40.10">
    <property type="entry name" value="Tetratricopeptide repeat domain"/>
    <property type="match status" value="1"/>
</dbReference>
<dbReference type="Proteomes" id="UP001205311">
    <property type="component" value="Unassembled WGS sequence"/>
</dbReference>
<comment type="caution">
    <text evidence="2">The sequence shown here is derived from an EMBL/GenBank/DDBJ whole genome shotgun (WGS) entry which is preliminary data.</text>
</comment>
<evidence type="ECO:0000313" key="2">
    <source>
        <dbReference type="EMBL" id="MCP2257952.1"/>
    </source>
</evidence>